<feature type="signal peptide" evidence="1">
    <location>
        <begin position="1"/>
        <end position="28"/>
    </location>
</feature>
<gene>
    <name evidence="2" type="ORF">SAMN06265173_1092</name>
</gene>
<dbReference type="AlphaFoldDB" id="A0A521D536"/>
<keyword evidence="1" id="KW-0732">Signal</keyword>
<sequence>MYHFSRRNLIATAGAALTALALPVPAFALNNAQAKGLVDNLVGEINNVIDSGKTEAAMYGDFERIFRKYADLPYIAAYAMGVDARRASGGQKKAFTDAFTGYISRKYGKRFREFIGGRLEVQGVKEVKSFFQVTTIAHLRGEAPFEVDFHVSDRTGKNLFFNMYIEGINMLLTEREEIGAMLDRRKGNIDAMIADLRKAG</sequence>
<dbReference type="Gene3D" id="3.10.450.710">
    <property type="entry name" value="Tgt2/MlaC"/>
    <property type="match status" value="1"/>
</dbReference>
<dbReference type="PROSITE" id="PS51318">
    <property type="entry name" value="TAT"/>
    <property type="match status" value="1"/>
</dbReference>
<dbReference type="PANTHER" id="PTHR36573:SF1">
    <property type="entry name" value="INTERMEMBRANE PHOSPHOLIPID TRANSPORT SYSTEM BINDING PROTEIN MLAC"/>
    <property type="match status" value="1"/>
</dbReference>
<protein>
    <submittedName>
        <fullName evidence="2">Phospholipid transport system substrate-binding protein</fullName>
    </submittedName>
</protein>
<dbReference type="InterPro" id="IPR008869">
    <property type="entry name" value="MlaC/ttg2D"/>
</dbReference>
<dbReference type="Proteomes" id="UP000316030">
    <property type="component" value="Unassembled WGS sequence"/>
</dbReference>
<dbReference type="InterPro" id="IPR042245">
    <property type="entry name" value="Tgt2/MlaC_sf"/>
</dbReference>
<evidence type="ECO:0000256" key="1">
    <source>
        <dbReference type="SAM" id="SignalP"/>
    </source>
</evidence>
<feature type="chain" id="PRO_5022198599" evidence="1">
    <location>
        <begin position="29"/>
        <end position="200"/>
    </location>
</feature>
<evidence type="ECO:0000313" key="3">
    <source>
        <dbReference type="Proteomes" id="UP000316030"/>
    </source>
</evidence>
<evidence type="ECO:0000313" key="2">
    <source>
        <dbReference type="EMBL" id="SMO66787.1"/>
    </source>
</evidence>
<dbReference type="RefSeq" id="WP_142493073.1">
    <property type="nucleotide sequence ID" value="NZ_FXTO01000009.1"/>
</dbReference>
<keyword evidence="3" id="KW-1185">Reference proteome</keyword>
<dbReference type="Pfam" id="PF05494">
    <property type="entry name" value="MlaC"/>
    <property type="match status" value="1"/>
</dbReference>
<dbReference type="EMBL" id="FXTO01000009">
    <property type="protein sequence ID" value="SMO66787.1"/>
    <property type="molecule type" value="Genomic_DNA"/>
</dbReference>
<proteinExistence type="predicted"/>
<dbReference type="OrthoDB" id="7839352at2"/>
<dbReference type="InterPro" id="IPR006311">
    <property type="entry name" value="TAT_signal"/>
</dbReference>
<dbReference type="PANTHER" id="PTHR36573">
    <property type="entry name" value="INTERMEMBRANE PHOSPHOLIPID TRANSPORT SYSTEM BINDING PROTEIN MLAC"/>
    <property type="match status" value="1"/>
</dbReference>
<accession>A0A521D536</accession>
<reference evidence="2 3" key="1">
    <citation type="submission" date="2017-05" db="EMBL/GenBank/DDBJ databases">
        <authorList>
            <person name="Varghese N."/>
            <person name="Submissions S."/>
        </authorList>
    </citation>
    <scope>NUCLEOTIDE SEQUENCE [LARGE SCALE GENOMIC DNA]</scope>
    <source>
        <strain evidence="2 3">DSM 29506</strain>
    </source>
</reference>
<organism evidence="2 3">
    <name type="scientific">Thalassovita litoralis</name>
    <dbReference type="NCBI Taxonomy" id="1010611"/>
    <lineage>
        <taxon>Bacteria</taxon>
        <taxon>Pseudomonadati</taxon>
        <taxon>Pseudomonadota</taxon>
        <taxon>Alphaproteobacteria</taxon>
        <taxon>Rhodobacterales</taxon>
        <taxon>Roseobacteraceae</taxon>
        <taxon>Thalassovita</taxon>
    </lineage>
</organism>
<name>A0A521D536_9RHOB</name>